<feature type="compositionally biased region" description="Polar residues" evidence="1">
    <location>
        <begin position="149"/>
        <end position="178"/>
    </location>
</feature>
<protein>
    <submittedName>
        <fullName evidence="3">Uncharacterized protein</fullName>
    </submittedName>
</protein>
<reference evidence="3 4" key="1">
    <citation type="submission" date="2019-04" db="EMBL/GenBank/DDBJ databases">
        <authorList>
            <consortium name="DOE Joint Genome Institute"/>
            <person name="Mondo S."/>
            <person name="Kjaerbolling I."/>
            <person name="Vesth T."/>
            <person name="Frisvad J.C."/>
            <person name="Nybo J.L."/>
            <person name="Theobald S."/>
            <person name="Kildgaard S."/>
            <person name="Isbrandt T."/>
            <person name="Kuo A."/>
            <person name="Sato A."/>
            <person name="Lyhne E.K."/>
            <person name="Kogle M.E."/>
            <person name="Wiebenga A."/>
            <person name="Kun R.S."/>
            <person name="Lubbers R.J."/>
            <person name="Makela M.R."/>
            <person name="Barry K."/>
            <person name="Chovatia M."/>
            <person name="Clum A."/>
            <person name="Daum C."/>
            <person name="Haridas S."/>
            <person name="He G."/>
            <person name="LaButti K."/>
            <person name="Lipzen A."/>
            <person name="Riley R."/>
            <person name="Salamov A."/>
            <person name="Simmons B.A."/>
            <person name="Magnuson J.K."/>
            <person name="Henrissat B."/>
            <person name="Mortensen U.H."/>
            <person name="Larsen T.O."/>
            <person name="Devries R.P."/>
            <person name="Grigoriev I.V."/>
            <person name="Machida M."/>
            <person name="Baker S.E."/>
            <person name="Andersen M.R."/>
            <person name="Cantor M.N."/>
            <person name="Hua S.X."/>
        </authorList>
    </citation>
    <scope>NUCLEOTIDE SEQUENCE [LARGE SCALE GENOMIC DNA]</scope>
    <source>
        <strain evidence="3 4">CBS 117616</strain>
    </source>
</reference>
<proteinExistence type="predicted"/>
<feature type="compositionally biased region" description="Polar residues" evidence="1">
    <location>
        <begin position="53"/>
        <end position="72"/>
    </location>
</feature>
<evidence type="ECO:0000256" key="2">
    <source>
        <dbReference type="SAM" id="Phobius"/>
    </source>
</evidence>
<keyword evidence="2" id="KW-0812">Transmembrane</keyword>
<feature type="compositionally biased region" description="Low complexity" evidence="1">
    <location>
        <begin position="139"/>
        <end position="148"/>
    </location>
</feature>
<evidence type="ECO:0000256" key="1">
    <source>
        <dbReference type="SAM" id="MobiDB-lite"/>
    </source>
</evidence>
<feature type="transmembrane region" description="Helical" evidence="2">
    <location>
        <begin position="200"/>
        <end position="222"/>
    </location>
</feature>
<dbReference type="Proteomes" id="UP000325395">
    <property type="component" value="Unassembled WGS sequence"/>
</dbReference>
<name>A0ABQ6W0Y8_9EURO</name>
<gene>
    <name evidence="3" type="ORF">BDV36DRAFT_289368</name>
</gene>
<feature type="compositionally biased region" description="Basic and acidic residues" evidence="1">
    <location>
        <begin position="179"/>
        <end position="193"/>
    </location>
</feature>
<sequence length="447" mass="47511">MSMSSPSIIFHQGLRCTKVPRRSAAAVSPSIDLSISTSFLITTTSTDRPILTTDPSPAVETSQLNDPTTLSTTQVTASESSIETPSTIPTHLPPVSSFIITTTVSGPSPSITEGITKTHSLLSPYGSGYSTLEPVASSLSSNFSGSSSTEAVLTRTSRTRGPSTAATSTVTGDILPKSNSDHGNSHSSPDDGSRASLRTLLGSVLGAVGFIAAAFLICLLLFRHRRRRSGGGRYFGGNEKLLRADRQSADSSTGLQHGYVSGGSMRSQYKYAPEAQMSAYYQDDSDRASACYSDPFSDSAELHGGLRNGMPGIEDTTQTLFMDQNYDQPPVIPRANRPLRTVSDSLLPTVQARQRRSELPLSSEHGSIYSSDRSLGSTLILPGRSSLGSSLQRFSYQVSVGELEPCGANELVTKISPRSTRSDPFDLEVPAKAVHPLGSATQLRPQV</sequence>
<feature type="region of interest" description="Disordered" evidence="1">
    <location>
        <begin position="48"/>
        <end position="72"/>
    </location>
</feature>
<keyword evidence="2" id="KW-1133">Transmembrane helix</keyword>
<evidence type="ECO:0000313" key="4">
    <source>
        <dbReference type="Proteomes" id="UP000325395"/>
    </source>
</evidence>
<organism evidence="3 4">
    <name type="scientific">Aspergillus pseudocaelatus</name>
    <dbReference type="NCBI Taxonomy" id="1825620"/>
    <lineage>
        <taxon>Eukaryota</taxon>
        <taxon>Fungi</taxon>
        <taxon>Dikarya</taxon>
        <taxon>Ascomycota</taxon>
        <taxon>Pezizomycotina</taxon>
        <taxon>Eurotiomycetes</taxon>
        <taxon>Eurotiomycetidae</taxon>
        <taxon>Eurotiales</taxon>
        <taxon>Aspergillaceae</taxon>
        <taxon>Aspergillus</taxon>
        <taxon>Aspergillus subgen. Circumdati</taxon>
    </lineage>
</organism>
<feature type="region of interest" description="Disordered" evidence="1">
    <location>
        <begin position="139"/>
        <end position="193"/>
    </location>
</feature>
<dbReference type="EMBL" id="ML735921">
    <property type="protein sequence ID" value="KAE8410690.1"/>
    <property type="molecule type" value="Genomic_DNA"/>
</dbReference>
<evidence type="ECO:0000313" key="3">
    <source>
        <dbReference type="EMBL" id="KAE8410690.1"/>
    </source>
</evidence>
<keyword evidence="2" id="KW-0472">Membrane</keyword>
<keyword evidence="4" id="KW-1185">Reference proteome</keyword>
<accession>A0ABQ6W0Y8</accession>